<comment type="subcellular location">
    <subcellularLocation>
        <location evidence="1 8">Secreted</location>
    </subcellularLocation>
</comment>
<protein>
    <recommendedName>
        <fullName evidence="8">Cutinase</fullName>
        <ecNumber evidence="8">3.1.1.-</ecNumber>
    </recommendedName>
</protein>
<dbReference type="GO" id="GO:0005576">
    <property type="term" value="C:extracellular region"/>
    <property type="evidence" value="ECO:0007669"/>
    <property type="project" value="UniProtKB-SubCell"/>
</dbReference>
<evidence type="ECO:0000256" key="9">
    <source>
        <dbReference type="SAM" id="MobiDB-lite"/>
    </source>
</evidence>
<sequence>MFSHRKRRPQQGSARSGGRWVGLGAAALLTSGIPLAGLAAPPIAAAADCADAEVVFARGTDEPAGMGRVGDALVDALRKQTPGMKIDSYGVNYKASKLQLHGGDGAKDAISHIKSTLSSCPDTKIVLGGYSQGASVINIVAGNPLGNITWGDALPREYADNVVAITTFGDVGTRTKQSIATQSALYGSKAIDLCNPMDPICHEGQGNEWSGHTEGYVPVYTTQAASFIASKLLAGSGQSLPGYGPALPDYGQLPEFGLLPGSGPTPVYGPLPGSGPDTSLHGPQPGYAPAPGYSPETPGYGTQPPGSDSSTPATSAPPAGIGWI</sequence>
<dbReference type="AlphaFoldDB" id="A0A1A0RGW0"/>
<organism evidence="10 11">
    <name type="scientific">Mycolicibacterium peregrinum</name>
    <name type="common">Mycobacterium peregrinum</name>
    <dbReference type="NCBI Taxonomy" id="43304"/>
    <lineage>
        <taxon>Bacteria</taxon>
        <taxon>Bacillati</taxon>
        <taxon>Actinomycetota</taxon>
        <taxon>Actinomycetes</taxon>
        <taxon>Mycobacteriales</taxon>
        <taxon>Mycobacteriaceae</taxon>
        <taxon>Mycolicibacterium</taxon>
    </lineage>
</organism>
<evidence type="ECO:0000256" key="2">
    <source>
        <dbReference type="ARBA" id="ARBA00007534"/>
    </source>
</evidence>
<dbReference type="Gene3D" id="3.40.50.1820">
    <property type="entry name" value="alpha/beta hydrolase"/>
    <property type="match status" value="1"/>
</dbReference>
<feature type="region of interest" description="Disordered" evidence="9">
    <location>
        <begin position="261"/>
        <end position="324"/>
    </location>
</feature>
<keyword evidence="3 8" id="KW-0719">Serine esterase</keyword>
<keyword evidence="6 8" id="KW-0378">Hydrolase</keyword>
<dbReference type="RefSeq" id="WP_064929267.1">
    <property type="nucleotide sequence ID" value="NZ_LZSO01000008.1"/>
</dbReference>
<keyword evidence="5" id="KW-0732">Signal</keyword>
<proteinExistence type="inferred from homology"/>
<evidence type="ECO:0000313" key="11">
    <source>
        <dbReference type="Proteomes" id="UP000093902"/>
    </source>
</evidence>
<dbReference type="PROSITE" id="PS00155">
    <property type="entry name" value="CUTINASE_1"/>
    <property type="match status" value="1"/>
</dbReference>
<evidence type="ECO:0000256" key="4">
    <source>
        <dbReference type="ARBA" id="ARBA00022525"/>
    </source>
</evidence>
<comment type="caution">
    <text evidence="10">The sequence shown here is derived from an EMBL/GenBank/DDBJ whole genome shotgun (WGS) entry which is preliminary data.</text>
</comment>
<name>A0A1A0RGW0_MYCPR</name>
<comment type="similarity">
    <text evidence="2 8">Belongs to the cutinase family.</text>
</comment>
<keyword evidence="7" id="KW-1015">Disulfide bond</keyword>
<evidence type="ECO:0000256" key="3">
    <source>
        <dbReference type="ARBA" id="ARBA00022487"/>
    </source>
</evidence>
<keyword evidence="4 8" id="KW-0964">Secreted</keyword>
<dbReference type="EC" id="3.1.1.-" evidence="8"/>
<comment type="function">
    <text evidence="8">Catalyzes the hydrolysis of complex carboxylic polyesters found in the cell wall of plants. Degrades cutin, a macromolecule that forms the structure of the plant cuticle.</text>
</comment>
<feature type="compositionally biased region" description="Low complexity" evidence="9">
    <location>
        <begin position="282"/>
        <end position="295"/>
    </location>
</feature>
<dbReference type="SUPFAM" id="SSF53474">
    <property type="entry name" value="alpha/beta-Hydrolases"/>
    <property type="match status" value="1"/>
</dbReference>
<dbReference type="Pfam" id="PF01083">
    <property type="entry name" value="Cutinase"/>
    <property type="match status" value="1"/>
</dbReference>
<dbReference type="PANTHER" id="PTHR33630:SF9">
    <property type="entry name" value="CUTINASE 4"/>
    <property type="match status" value="1"/>
</dbReference>
<evidence type="ECO:0000256" key="8">
    <source>
        <dbReference type="RuleBase" id="RU361263"/>
    </source>
</evidence>
<dbReference type="Proteomes" id="UP000093902">
    <property type="component" value="Unassembled WGS sequence"/>
</dbReference>
<gene>
    <name evidence="10" type="ORF">A5792_10495</name>
</gene>
<dbReference type="STRING" id="43304.GCA_001403655_01906"/>
<evidence type="ECO:0000313" key="10">
    <source>
        <dbReference type="EMBL" id="OBB33547.1"/>
    </source>
</evidence>
<dbReference type="GO" id="GO:0052689">
    <property type="term" value="F:carboxylic ester hydrolase activity"/>
    <property type="evidence" value="ECO:0007669"/>
    <property type="project" value="UniProtKB-KW"/>
</dbReference>
<evidence type="ECO:0000256" key="5">
    <source>
        <dbReference type="ARBA" id="ARBA00022729"/>
    </source>
</evidence>
<dbReference type="InterPro" id="IPR043580">
    <property type="entry name" value="CUTINASE_1"/>
</dbReference>
<feature type="compositionally biased region" description="Low complexity" evidence="9">
    <location>
        <begin position="304"/>
        <end position="324"/>
    </location>
</feature>
<dbReference type="InterPro" id="IPR000675">
    <property type="entry name" value="Cutinase/axe"/>
</dbReference>
<dbReference type="SMART" id="SM01110">
    <property type="entry name" value="Cutinase"/>
    <property type="match status" value="1"/>
</dbReference>
<dbReference type="InterPro" id="IPR029058">
    <property type="entry name" value="AB_hydrolase_fold"/>
</dbReference>
<accession>A0A1A0RGW0</accession>
<dbReference type="EMBL" id="LZSO01000008">
    <property type="protein sequence ID" value="OBB33547.1"/>
    <property type="molecule type" value="Genomic_DNA"/>
</dbReference>
<evidence type="ECO:0000256" key="1">
    <source>
        <dbReference type="ARBA" id="ARBA00004613"/>
    </source>
</evidence>
<reference evidence="11" key="1">
    <citation type="submission" date="2016-06" db="EMBL/GenBank/DDBJ databases">
        <authorList>
            <person name="Sutton G."/>
            <person name="Brinkac L."/>
            <person name="Sanka R."/>
            <person name="Adams M."/>
            <person name="Lau E."/>
            <person name="Mehaffy C."/>
            <person name="Tameris M."/>
            <person name="Hatherill M."/>
            <person name="Hanekom W."/>
            <person name="Mahomed H."/>
            <person name="Mcshane H."/>
        </authorList>
    </citation>
    <scope>NUCLEOTIDE SEQUENCE [LARGE SCALE GENOMIC DNA]</scope>
    <source>
        <strain evidence="11">852002-51209_SCH5440388</strain>
    </source>
</reference>
<dbReference type="PANTHER" id="PTHR33630">
    <property type="entry name" value="CUTINASE RV1984C-RELATED-RELATED"/>
    <property type="match status" value="1"/>
</dbReference>
<evidence type="ECO:0000256" key="7">
    <source>
        <dbReference type="ARBA" id="ARBA00023157"/>
    </source>
</evidence>
<dbReference type="OrthoDB" id="3690529at2"/>
<evidence type="ECO:0000256" key="6">
    <source>
        <dbReference type="ARBA" id="ARBA00022801"/>
    </source>
</evidence>